<name>X1HDM7_9ZZZZ</name>
<comment type="caution">
    <text evidence="2">The sequence shown here is derived from an EMBL/GenBank/DDBJ whole genome shotgun (WGS) entry which is preliminary data.</text>
</comment>
<feature type="non-terminal residue" evidence="2">
    <location>
        <position position="1"/>
    </location>
</feature>
<gene>
    <name evidence="2" type="ORF">S03H2_45101</name>
</gene>
<feature type="region of interest" description="Disordered" evidence="1">
    <location>
        <begin position="1"/>
        <end position="29"/>
    </location>
</feature>
<dbReference type="AlphaFoldDB" id="X1HDM7"/>
<reference evidence="2" key="1">
    <citation type="journal article" date="2014" name="Front. Microbiol.">
        <title>High frequency of phylogenetically diverse reductive dehalogenase-homologous genes in deep subseafloor sedimentary metagenomes.</title>
        <authorList>
            <person name="Kawai M."/>
            <person name="Futagami T."/>
            <person name="Toyoda A."/>
            <person name="Takaki Y."/>
            <person name="Nishi S."/>
            <person name="Hori S."/>
            <person name="Arai W."/>
            <person name="Tsubouchi T."/>
            <person name="Morono Y."/>
            <person name="Uchiyama I."/>
            <person name="Ito T."/>
            <person name="Fujiyama A."/>
            <person name="Inagaki F."/>
            <person name="Takami H."/>
        </authorList>
    </citation>
    <scope>NUCLEOTIDE SEQUENCE</scope>
    <source>
        <strain evidence="2">Expedition CK06-06</strain>
    </source>
</reference>
<proteinExistence type="predicted"/>
<accession>X1HDM7</accession>
<protein>
    <submittedName>
        <fullName evidence="2">Uncharacterized protein</fullName>
    </submittedName>
</protein>
<dbReference type="EMBL" id="BARU01028234">
    <property type="protein sequence ID" value="GAH68306.1"/>
    <property type="molecule type" value="Genomic_DNA"/>
</dbReference>
<organism evidence="2">
    <name type="scientific">marine sediment metagenome</name>
    <dbReference type="NCBI Taxonomy" id="412755"/>
    <lineage>
        <taxon>unclassified sequences</taxon>
        <taxon>metagenomes</taxon>
        <taxon>ecological metagenomes</taxon>
    </lineage>
</organism>
<evidence type="ECO:0000313" key="2">
    <source>
        <dbReference type="EMBL" id="GAH68306.1"/>
    </source>
</evidence>
<sequence>SELIDPTLPRKASKQDNPVSVLKPTQVGR</sequence>
<evidence type="ECO:0000256" key="1">
    <source>
        <dbReference type="SAM" id="MobiDB-lite"/>
    </source>
</evidence>